<accession>A0A7J9NAK3</accession>
<evidence type="ECO:0000313" key="1">
    <source>
        <dbReference type="EMBL" id="MBA0880363.1"/>
    </source>
</evidence>
<sequence length="183" mass="21233">VEDQILETNIQNLSARALGVIERDLQEAIFLHMSRMLGGCTITFEDVSLELDLPMDKPIVTESVVVRGWSDICEQQLGKMSNKFFHSRIEIKWLEQNFNYLDNFEIALERQQYARAFNLRLIGGVLMPDKSQTLVPLIVYATMEMHKTDRVMRQFGFRQTILPSPQYIEELHNVNLQGITDKD</sequence>
<gene>
    <name evidence="1" type="ORF">Goshw_015503</name>
</gene>
<feature type="non-terminal residue" evidence="1">
    <location>
        <position position="1"/>
    </location>
</feature>
<name>A0A7J9NAK3_GOSSC</name>
<dbReference type="EMBL" id="JABFAF010277320">
    <property type="protein sequence ID" value="MBA0880363.1"/>
    <property type="molecule type" value="Genomic_DNA"/>
</dbReference>
<dbReference type="PANTHER" id="PTHR46033">
    <property type="entry name" value="PROTEIN MAIN-LIKE 2"/>
    <property type="match status" value="1"/>
</dbReference>
<keyword evidence="2" id="KW-1185">Reference proteome</keyword>
<dbReference type="AlphaFoldDB" id="A0A7J9NAK3"/>
<dbReference type="Proteomes" id="UP000593576">
    <property type="component" value="Unassembled WGS sequence"/>
</dbReference>
<proteinExistence type="predicted"/>
<evidence type="ECO:0000313" key="2">
    <source>
        <dbReference type="Proteomes" id="UP000593576"/>
    </source>
</evidence>
<dbReference type="PANTHER" id="PTHR46033:SF8">
    <property type="entry name" value="PROTEIN MAINTENANCE OF MERISTEMS-LIKE"/>
    <property type="match status" value="1"/>
</dbReference>
<dbReference type="InterPro" id="IPR044824">
    <property type="entry name" value="MAIN-like"/>
</dbReference>
<organism evidence="1 2">
    <name type="scientific">Gossypium schwendimanii</name>
    <name type="common">Cotton</name>
    <dbReference type="NCBI Taxonomy" id="34291"/>
    <lineage>
        <taxon>Eukaryota</taxon>
        <taxon>Viridiplantae</taxon>
        <taxon>Streptophyta</taxon>
        <taxon>Embryophyta</taxon>
        <taxon>Tracheophyta</taxon>
        <taxon>Spermatophyta</taxon>
        <taxon>Magnoliopsida</taxon>
        <taxon>eudicotyledons</taxon>
        <taxon>Gunneridae</taxon>
        <taxon>Pentapetalae</taxon>
        <taxon>rosids</taxon>
        <taxon>malvids</taxon>
        <taxon>Malvales</taxon>
        <taxon>Malvaceae</taxon>
        <taxon>Malvoideae</taxon>
        <taxon>Gossypium</taxon>
    </lineage>
</organism>
<reference evidence="1 2" key="1">
    <citation type="journal article" date="2019" name="Genome Biol. Evol.">
        <title>Insights into the evolution of the New World diploid cottons (Gossypium, subgenus Houzingenia) based on genome sequencing.</title>
        <authorList>
            <person name="Grover C.E."/>
            <person name="Arick M.A. 2nd"/>
            <person name="Thrash A."/>
            <person name="Conover J.L."/>
            <person name="Sanders W.S."/>
            <person name="Peterson D.G."/>
            <person name="Frelichowski J.E."/>
            <person name="Scheffler J.A."/>
            <person name="Scheffler B.E."/>
            <person name="Wendel J.F."/>
        </authorList>
    </citation>
    <scope>NUCLEOTIDE SEQUENCE [LARGE SCALE GENOMIC DNA]</scope>
    <source>
        <strain evidence="1">1</strain>
        <tissue evidence="1">Leaf</tissue>
    </source>
</reference>
<dbReference type="OrthoDB" id="124998at2759"/>
<dbReference type="GO" id="GO:0010073">
    <property type="term" value="P:meristem maintenance"/>
    <property type="evidence" value="ECO:0007669"/>
    <property type="project" value="InterPro"/>
</dbReference>
<comment type="caution">
    <text evidence="1">The sequence shown here is derived from an EMBL/GenBank/DDBJ whole genome shotgun (WGS) entry which is preliminary data.</text>
</comment>
<protein>
    <submittedName>
        <fullName evidence="1">Uncharacterized protein</fullName>
    </submittedName>
</protein>